<comment type="subcellular location">
    <subcellularLocation>
        <location evidence="1">Cell membrane</location>
        <topology evidence="1">Multi-pass membrane protein</topology>
    </subcellularLocation>
</comment>
<keyword evidence="4 6" id="KW-1133">Transmembrane helix</keyword>
<feature type="transmembrane region" description="Helical" evidence="6">
    <location>
        <begin position="132"/>
        <end position="154"/>
    </location>
</feature>
<evidence type="ECO:0000256" key="4">
    <source>
        <dbReference type="ARBA" id="ARBA00022989"/>
    </source>
</evidence>
<reference evidence="7" key="1">
    <citation type="submission" date="2024-02" db="EMBL/GenBank/DDBJ databases">
        <title>Tomenella chthoni gen. nov. sp. nov., a member of the family Jonesiaceae isolated from bat guano.</title>
        <authorList>
            <person name="Miller S.L."/>
            <person name="King J."/>
            <person name="Sankaranarayanan K."/>
            <person name="Lawson P.A."/>
        </authorList>
    </citation>
    <scope>NUCLEOTIDE SEQUENCE</scope>
    <source>
        <strain evidence="7">BS-20</strain>
    </source>
</reference>
<organism evidence="7">
    <name type="scientific">Jonesiaceae bacterium BS-20</name>
    <dbReference type="NCBI Taxonomy" id="3120821"/>
    <lineage>
        <taxon>Bacteria</taxon>
        <taxon>Bacillati</taxon>
        <taxon>Actinomycetota</taxon>
        <taxon>Actinomycetes</taxon>
        <taxon>Micrococcales</taxon>
        <taxon>Jonesiaceae</taxon>
    </lineage>
</organism>
<feature type="transmembrane region" description="Helical" evidence="6">
    <location>
        <begin position="239"/>
        <end position="259"/>
    </location>
</feature>
<evidence type="ECO:0000256" key="1">
    <source>
        <dbReference type="ARBA" id="ARBA00004651"/>
    </source>
</evidence>
<feature type="transmembrane region" description="Helical" evidence="6">
    <location>
        <begin position="201"/>
        <end position="227"/>
    </location>
</feature>
<dbReference type="PANTHER" id="PTHR30250">
    <property type="entry name" value="PST FAMILY PREDICTED COLANIC ACID TRANSPORTER"/>
    <property type="match status" value="1"/>
</dbReference>
<feature type="transmembrane region" description="Helical" evidence="6">
    <location>
        <begin position="365"/>
        <end position="387"/>
    </location>
</feature>
<dbReference type="PANTHER" id="PTHR30250:SF11">
    <property type="entry name" value="O-ANTIGEN TRANSPORTER-RELATED"/>
    <property type="match status" value="1"/>
</dbReference>
<evidence type="ECO:0000313" key="7">
    <source>
        <dbReference type="EMBL" id="XBH22170.1"/>
    </source>
</evidence>
<dbReference type="InterPro" id="IPR050833">
    <property type="entry name" value="Poly_Biosynth_Transport"/>
</dbReference>
<accession>A0AAU7DY14</accession>
<sequence>MKLSPSSYLLGSALVRTLSQFILVSLATVILGNDQTGQYALALALTAPIFVCAGLSLNSIFFTLKYRAEIGDYESALLRSYGLAIGLTVLALAFTMPQSALLILVVALTKVSDGFSDLYALVFQKNNQHSRILSLAALKALITVVAAGIAMALIKDITMAMLLSLVVSGLFTIFVHRVLAHRSAATALGGPTVAVQGGHKSILKAGLTVGVSDAVISLGISIPQYVLAYQFGSDSLVPYIYALYILTALELVLNARVLAWLKLTQNHEGSVRTEYLRSVVLVVPLGVAGIIGVGVLAQILDFESTFHHPLSWAAIILASFTLPIVFLKNAQLLQRNFYGHTVAVSIFTVVGLFLLSIVLVPPFGIPGALLAFTLGTIPRLLAQVFLLRRGSSK</sequence>
<keyword evidence="5 6" id="KW-0472">Membrane</keyword>
<keyword evidence="3 6" id="KW-0812">Transmembrane</keyword>
<evidence type="ECO:0000256" key="6">
    <source>
        <dbReference type="SAM" id="Phobius"/>
    </source>
</evidence>
<evidence type="ECO:0000256" key="2">
    <source>
        <dbReference type="ARBA" id="ARBA00022475"/>
    </source>
</evidence>
<evidence type="ECO:0000256" key="5">
    <source>
        <dbReference type="ARBA" id="ARBA00023136"/>
    </source>
</evidence>
<feature type="transmembrane region" description="Helical" evidence="6">
    <location>
        <begin position="306"/>
        <end position="325"/>
    </location>
</feature>
<feature type="transmembrane region" description="Helical" evidence="6">
    <location>
        <begin position="160"/>
        <end position="180"/>
    </location>
</feature>
<feature type="transmembrane region" description="Helical" evidence="6">
    <location>
        <begin position="38"/>
        <end position="64"/>
    </location>
</feature>
<gene>
    <name evidence="7" type="ORF">V5R04_02780</name>
</gene>
<dbReference type="EMBL" id="CP146203">
    <property type="protein sequence ID" value="XBH22170.1"/>
    <property type="molecule type" value="Genomic_DNA"/>
</dbReference>
<keyword evidence="2" id="KW-1003">Cell membrane</keyword>
<evidence type="ECO:0008006" key="8">
    <source>
        <dbReference type="Google" id="ProtNLM"/>
    </source>
</evidence>
<dbReference type="GO" id="GO:0005886">
    <property type="term" value="C:plasma membrane"/>
    <property type="evidence" value="ECO:0007669"/>
    <property type="project" value="UniProtKB-SubCell"/>
</dbReference>
<feature type="transmembrane region" description="Helical" evidence="6">
    <location>
        <begin position="337"/>
        <end position="359"/>
    </location>
</feature>
<feature type="transmembrane region" description="Helical" evidence="6">
    <location>
        <begin position="100"/>
        <end position="120"/>
    </location>
</feature>
<protein>
    <recommendedName>
        <fullName evidence="8">Polysaccharide biosynthesis protein</fullName>
    </recommendedName>
</protein>
<proteinExistence type="predicted"/>
<feature type="transmembrane region" description="Helical" evidence="6">
    <location>
        <begin position="279"/>
        <end position="300"/>
    </location>
</feature>
<dbReference type="AlphaFoldDB" id="A0AAU7DY14"/>
<feature type="transmembrane region" description="Helical" evidence="6">
    <location>
        <begin position="76"/>
        <end position="94"/>
    </location>
</feature>
<name>A0AAU7DY14_9MICO</name>
<evidence type="ECO:0000256" key="3">
    <source>
        <dbReference type="ARBA" id="ARBA00022692"/>
    </source>
</evidence>
<feature type="transmembrane region" description="Helical" evidence="6">
    <location>
        <begin position="7"/>
        <end position="32"/>
    </location>
</feature>